<sequence>MSFLRTAVNRALPLARASTSSPQSAPARRTLAGNSMPVGDTANAVAAEALGKPSSASAKIAGGLLVATTAGLWGWETLRAPDSGMWTIRGKAA</sequence>
<evidence type="ECO:0000313" key="3">
    <source>
        <dbReference type="Proteomes" id="UP000218209"/>
    </source>
</evidence>
<reference evidence="2 3" key="1">
    <citation type="submission" date="2017-03" db="EMBL/GenBank/DDBJ databases">
        <title>WGS assembly of Porphyra umbilicalis.</title>
        <authorList>
            <person name="Brawley S.H."/>
            <person name="Blouin N.A."/>
            <person name="Ficko-Blean E."/>
            <person name="Wheeler G.L."/>
            <person name="Lohr M."/>
            <person name="Goodson H.V."/>
            <person name="Jenkins J.W."/>
            <person name="Blaby-Haas C.E."/>
            <person name="Helliwell K.E."/>
            <person name="Chan C."/>
            <person name="Marriage T."/>
            <person name="Bhattacharya D."/>
            <person name="Klein A.S."/>
            <person name="Badis Y."/>
            <person name="Brodie J."/>
            <person name="Cao Y."/>
            <person name="Collen J."/>
            <person name="Dittami S.M."/>
            <person name="Gachon C.M."/>
            <person name="Green B.R."/>
            <person name="Karpowicz S."/>
            <person name="Kim J.W."/>
            <person name="Kudahl U."/>
            <person name="Lin S."/>
            <person name="Michel G."/>
            <person name="Mittag M."/>
            <person name="Olson B.J."/>
            <person name="Pangilinan J."/>
            <person name="Peng Y."/>
            <person name="Qiu H."/>
            <person name="Shu S."/>
            <person name="Singer J.T."/>
            <person name="Smith A.G."/>
            <person name="Sprecher B.N."/>
            <person name="Wagner V."/>
            <person name="Wang W."/>
            <person name="Wang Z.-Y."/>
            <person name="Yan J."/>
            <person name="Yarish C."/>
            <person name="Zoeuner-Riek S."/>
            <person name="Zhuang Y."/>
            <person name="Zou Y."/>
            <person name="Lindquist E.A."/>
            <person name="Grimwood J."/>
            <person name="Barry K."/>
            <person name="Rokhsar D.S."/>
            <person name="Schmutz J."/>
            <person name="Stiller J.W."/>
            <person name="Grossman A.R."/>
            <person name="Prochnik S.E."/>
        </authorList>
    </citation>
    <scope>NUCLEOTIDE SEQUENCE [LARGE SCALE GENOMIC DNA]</scope>
    <source>
        <strain evidence="2">4086291</strain>
    </source>
</reference>
<dbReference type="AlphaFoldDB" id="A0A1X6P078"/>
<dbReference type="EMBL" id="KV918957">
    <property type="protein sequence ID" value="OSX74252.1"/>
    <property type="molecule type" value="Genomic_DNA"/>
</dbReference>
<evidence type="ECO:0000313" key="2">
    <source>
        <dbReference type="EMBL" id="OSX74252.1"/>
    </source>
</evidence>
<dbReference type="Proteomes" id="UP000218209">
    <property type="component" value="Unassembled WGS sequence"/>
</dbReference>
<proteinExistence type="predicted"/>
<gene>
    <name evidence="2" type="ORF">BU14_0299s0020</name>
</gene>
<feature type="region of interest" description="Disordered" evidence="1">
    <location>
        <begin position="15"/>
        <end position="38"/>
    </location>
</feature>
<evidence type="ECO:0000256" key="1">
    <source>
        <dbReference type="SAM" id="MobiDB-lite"/>
    </source>
</evidence>
<accession>A0A1X6P078</accession>
<keyword evidence="3" id="KW-1185">Reference proteome</keyword>
<organism evidence="2 3">
    <name type="scientific">Porphyra umbilicalis</name>
    <name type="common">Purple laver</name>
    <name type="synonym">Red alga</name>
    <dbReference type="NCBI Taxonomy" id="2786"/>
    <lineage>
        <taxon>Eukaryota</taxon>
        <taxon>Rhodophyta</taxon>
        <taxon>Bangiophyceae</taxon>
        <taxon>Bangiales</taxon>
        <taxon>Bangiaceae</taxon>
        <taxon>Porphyra</taxon>
    </lineage>
</organism>
<protein>
    <submittedName>
        <fullName evidence="2">Uncharacterized protein</fullName>
    </submittedName>
</protein>
<name>A0A1X6P078_PORUM</name>